<dbReference type="Pfam" id="PF02391">
    <property type="entry name" value="MoaE"/>
    <property type="match status" value="1"/>
</dbReference>
<accession>A0ABM8FPW4</accession>
<evidence type="ECO:0000313" key="2">
    <source>
        <dbReference type="Proteomes" id="UP001321543"/>
    </source>
</evidence>
<reference evidence="2" key="1">
    <citation type="journal article" date="2019" name="Int. J. Syst. Evol. Microbiol.">
        <title>The Global Catalogue of Microorganisms (GCM) 10K type strain sequencing project: providing services to taxonomists for standard genome sequencing and annotation.</title>
        <authorList>
            <consortium name="The Broad Institute Genomics Platform"/>
            <consortium name="The Broad Institute Genome Sequencing Center for Infectious Disease"/>
            <person name="Wu L."/>
            <person name="Ma J."/>
        </authorList>
    </citation>
    <scope>NUCLEOTIDE SEQUENCE [LARGE SCALE GENOMIC DNA]</scope>
    <source>
        <strain evidence="2">NBRC 106310</strain>
    </source>
</reference>
<sequence length="141" mass="15135">MTIRLAQISTEPLDVDAHRAAVDDPRMGAEITFVGRVRDNDEDADTPVVALEYTAHPDAEQTLRELADQAIGATDAIVAASHRIGRLEVGDAAVIVSVSSGHRGDAYEISRTLIEAIKHSLPIWKRQIEADGATVWKGLGG</sequence>
<gene>
    <name evidence="1" type="ORF">GCM10025863_00590</name>
</gene>
<dbReference type="RefSeq" id="WP_286301252.1">
    <property type="nucleotide sequence ID" value="NZ_AP027728.1"/>
</dbReference>
<dbReference type="CDD" id="cd00756">
    <property type="entry name" value="MoaE"/>
    <property type="match status" value="1"/>
</dbReference>
<proteinExistence type="predicted"/>
<dbReference type="InterPro" id="IPR036563">
    <property type="entry name" value="MoaE_sf"/>
</dbReference>
<dbReference type="EMBL" id="AP027728">
    <property type="protein sequence ID" value="BDZ37445.1"/>
    <property type="molecule type" value="Genomic_DNA"/>
</dbReference>
<evidence type="ECO:0000313" key="1">
    <source>
        <dbReference type="EMBL" id="BDZ37445.1"/>
    </source>
</evidence>
<organism evidence="1 2">
    <name type="scientific">Microbacterium suwonense</name>
    <dbReference type="NCBI Taxonomy" id="683047"/>
    <lineage>
        <taxon>Bacteria</taxon>
        <taxon>Bacillati</taxon>
        <taxon>Actinomycetota</taxon>
        <taxon>Actinomycetes</taxon>
        <taxon>Micrococcales</taxon>
        <taxon>Microbacteriaceae</taxon>
        <taxon>Microbacterium</taxon>
    </lineage>
</organism>
<dbReference type="Proteomes" id="UP001321543">
    <property type="component" value="Chromosome"/>
</dbReference>
<dbReference type="PANTHER" id="PTHR23404">
    <property type="entry name" value="MOLYBDOPTERIN SYNTHASE RELATED"/>
    <property type="match status" value="1"/>
</dbReference>
<dbReference type="Gene3D" id="3.90.1170.40">
    <property type="entry name" value="Molybdopterin biosynthesis MoaE subunit"/>
    <property type="match status" value="1"/>
</dbReference>
<dbReference type="SUPFAM" id="SSF54690">
    <property type="entry name" value="Molybdopterin synthase subunit MoaE"/>
    <property type="match status" value="1"/>
</dbReference>
<name>A0ABM8FPW4_9MICO</name>
<dbReference type="InterPro" id="IPR003448">
    <property type="entry name" value="Mopterin_biosynth_MoaE"/>
</dbReference>
<keyword evidence="2" id="KW-1185">Reference proteome</keyword>
<protein>
    <submittedName>
        <fullName evidence="1">Molybdenum cofactor biosynthesis protein MoaE</fullName>
    </submittedName>
</protein>